<evidence type="ECO:0000313" key="3">
    <source>
        <dbReference type="EMBL" id="GAA5481625.1"/>
    </source>
</evidence>
<dbReference type="NCBIfam" id="NF041144">
    <property type="entry name" value="expansin_EXLX1"/>
    <property type="match status" value="1"/>
</dbReference>
<evidence type="ECO:0000313" key="4">
    <source>
        <dbReference type="Proteomes" id="UP001476282"/>
    </source>
</evidence>
<organism evidence="3 4">
    <name type="scientific">Haloferula sargassicola</name>
    <dbReference type="NCBI Taxonomy" id="490096"/>
    <lineage>
        <taxon>Bacteria</taxon>
        <taxon>Pseudomonadati</taxon>
        <taxon>Verrucomicrobiota</taxon>
        <taxon>Verrucomicrobiia</taxon>
        <taxon>Verrucomicrobiales</taxon>
        <taxon>Verrucomicrobiaceae</taxon>
        <taxon>Haloferula</taxon>
    </lineage>
</organism>
<gene>
    <name evidence="3" type="ORF">Hsar01_00836</name>
</gene>
<dbReference type="SUPFAM" id="SSF49590">
    <property type="entry name" value="PHL pollen allergen"/>
    <property type="match status" value="1"/>
</dbReference>
<comment type="caution">
    <text evidence="3">The sequence shown here is derived from an EMBL/GenBank/DDBJ whole genome shotgun (WGS) entry which is preliminary data.</text>
</comment>
<dbReference type="PANTHER" id="PTHR31836:SF21">
    <property type="entry name" value="EXPANSIN-LIKE PROTEIN 7"/>
    <property type="match status" value="1"/>
</dbReference>
<dbReference type="Gene3D" id="2.60.40.760">
    <property type="entry name" value="Expansin, cellulose-binding-like domain"/>
    <property type="match status" value="1"/>
</dbReference>
<keyword evidence="4" id="KW-1185">Reference proteome</keyword>
<feature type="chain" id="PRO_5047320138" description="Choice-of-anchor D domain-containing protein" evidence="2">
    <location>
        <begin position="27"/>
        <end position="465"/>
    </location>
</feature>
<keyword evidence="1 2" id="KW-0732">Signal</keyword>
<dbReference type="PANTHER" id="PTHR31836">
    <property type="match status" value="1"/>
</dbReference>
<dbReference type="InterPro" id="IPR036749">
    <property type="entry name" value="Expansin_CBD_sf"/>
</dbReference>
<dbReference type="InterPro" id="IPR036908">
    <property type="entry name" value="RlpA-like_sf"/>
</dbReference>
<feature type="signal peptide" evidence="2">
    <location>
        <begin position="1"/>
        <end position="26"/>
    </location>
</feature>
<protein>
    <recommendedName>
        <fullName evidence="5">Choice-of-anchor D domain-containing protein</fullName>
    </recommendedName>
</protein>
<dbReference type="InterPro" id="IPR049818">
    <property type="entry name" value="Expansin_EXLX1-like"/>
</dbReference>
<dbReference type="RefSeq" id="WP_353565777.1">
    <property type="nucleotide sequence ID" value="NZ_BAABRI010000004.1"/>
</dbReference>
<dbReference type="EMBL" id="BAABRI010000004">
    <property type="protein sequence ID" value="GAA5481625.1"/>
    <property type="molecule type" value="Genomic_DNA"/>
</dbReference>
<proteinExistence type="predicted"/>
<evidence type="ECO:0008006" key="5">
    <source>
        <dbReference type="Google" id="ProtNLM"/>
    </source>
</evidence>
<dbReference type="SUPFAM" id="SSF50685">
    <property type="entry name" value="Barwin-like endoglucanases"/>
    <property type="match status" value="1"/>
</dbReference>
<accession>A0ABP9UJD2</accession>
<dbReference type="InterPro" id="IPR051477">
    <property type="entry name" value="Expansin_CellWall"/>
</dbReference>
<dbReference type="Gene3D" id="2.40.40.10">
    <property type="entry name" value="RlpA-like domain"/>
    <property type="match status" value="1"/>
</dbReference>
<dbReference type="CDD" id="cd22272">
    <property type="entry name" value="DPBB_EXLX1-like"/>
    <property type="match status" value="1"/>
</dbReference>
<dbReference type="Proteomes" id="UP001476282">
    <property type="component" value="Unassembled WGS sequence"/>
</dbReference>
<name>A0ABP9UJD2_9BACT</name>
<evidence type="ECO:0000256" key="2">
    <source>
        <dbReference type="SAM" id="SignalP"/>
    </source>
</evidence>
<reference evidence="3 4" key="1">
    <citation type="submission" date="2024-02" db="EMBL/GenBank/DDBJ databases">
        <title>Haloferula sargassicola NBRC 104335.</title>
        <authorList>
            <person name="Ichikawa N."/>
            <person name="Katano-Makiyama Y."/>
            <person name="Hidaka K."/>
        </authorList>
    </citation>
    <scope>NUCLEOTIDE SEQUENCE [LARGE SCALE GENOMIC DNA]</scope>
    <source>
        <strain evidence="3 4">NBRC 104335</strain>
    </source>
</reference>
<sequence length="465" mass="48990">MTSQRSIAFHALLLIFLLHRSGSAQVVPNTVFSGSATAYPYEGDGAYSIPAAELPAYTVAMNADQDGNSAWGGAWVEVTGPEGTVQAMVVDLCPGCGSGNLDMDEEAYFQIASEYGIVPIAWKWITAPGEIGPIHFYSEGSNPYYLKLQAANIQNPAEKMEVFFEGSYVDMPRSADNHFIFSGGGPLPDPFTIRVTDIFGNEVVSAGLTLAGTAEGQNGSGNFPKITTGEIVIEQPLGTPVFDGEARDFGISVDASLKAVEFTVRNEGSSLLTGLALTIDGADAVDFSVRTAPAPSLAPGGTTNFSIGFSSAATGERGAVLHLASSASDPSLASYEVVLSGRAFSSSMDSDLDGLNDAAEAAMAPLGFDWQEAQPALVANYYDHANLAGLYDESQVKALHVDVPLIQRQSSGSFVLRLGLRKSDDLSIFAPFPFSASGISINGAGQLEYEFTSPDDAAFYRLETD</sequence>
<evidence type="ECO:0000256" key="1">
    <source>
        <dbReference type="ARBA" id="ARBA00022729"/>
    </source>
</evidence>
<dbReference type="Gene3D" id="2.60.40.10">
    <property type="entry name" value="Immunoglobulins"/>
    <property type="match status" value="1"/>
</dbReference>
<dbReference type="InterPro" id="IPR013783">
    <property type="entry name" value="Ig-like_fold"/>
</dbReference>